<evidence type="ECO:0000313" key="4">
    <source>
        <dbReference type="Proteomes" id="UP000664859"/>
    </source>
</evidence>
<dbReference type="Pfam" id="PF13538">
    <property type="entry name" value="UvrD_C_2"/>
    <property type="match status" value="1"/>
</dbReference>
<dbReference type="GO" id="GO:0043138">
    <property type="term" value="F:3'-5' DNA helicase activity"/>
    <property type="evidence" value="ECO:0007669"/>
    <property type="project" value="TreeGrafter"/>
</dbReference>
<accession>A0A835YX22</accession>
<name>A0A835YX22_9STRA</name>
<dbReference type="InterPro" id="IPR000212">
    <property type="entry name" value="DNA_helicase_UvrD/REP"/>
</dbReference>
<organism evidence="3 4">
    <name type="scientific">Tribonema minus</name>
    <dbReference type="NCBI Taxonomy" id="303371"/>
    <lineage>
        <taxon>Eukaryota</taxon>
        <taxon>Sar</taxon>
        <taxon>Stramenopiles</taxon>
        <taxon>Ochrophyta</taxon>
        <taxon>PX clade</taxon>
        <taxon>Xanthophyceae</taxon>
        <taxon>Tribonematales</taxon>
        <taxon>Tribonemataceae</taxon>
        <taxon>Tribonema</taxon>
    </lineage>
</organism>
<evidence type="ECO:0000313" key="3">
    <source>
        <dbReference type="EMBL" id="KAG5183031.1"/>
    </source>
</evidence>
<dbReference type="PANTHER" id="PTHR11070:SF2">
    <property type="entry name" value="ATP-DEPENDENT DNA HELICASE SRS2"/>
    <property type="match status" value="1"/>
</dbReference>
<dbReference type="GO" id="GO:0000725">
    <property type="term" value="P:recombinational repair"/>
    <property type="evidence" value="ECO:0007669"/>
    <property type="project" value="TreeGrafter"/>
</dbReference>
<sequence length="506" mass="54662">MATGYVLAHEGPAVPSRAAIVTSTGARVHVIGRSTGGPSETPVAVLQFHATELLAEGEEAARVLDAAARETFPKMDTAKGKYHVLQAPAGGGKTSSVCSLCRAQRAARPDKAVLVLVFNRCAALEGSLRTTDDPGIVWRTLDSFLHEVFVHELREELRADAGDPGSVADLCARLLGTAPEHEELRSLSKDLQKALNEGRSDGLTGKALRLFRCAERGEWFDFSTLRMRARGDPRWQAAVADYDTIVVDEAQDMNVVMLDLISEVKEQHMIVFAMDAGQKLYGFMGCRDVTTLLPRDSYVLWTLYLTFRYGSAVCDFVNALRLCRAPTCPALGAPDTAVVSTRSATAVQEPHVALFATWADALQAADRYLAAGRRVSMDSAKREEMLTALRSPEANATSCQQAFRRIGKAGVARILHAVGDCGDKVKDDVRLSTVHGFKGLEAGAVVVAANVIDANGSFTSSQKARAYVAVTRSTLRLYLLERRKRPAPAARADDEDVARAEGEGSD</sequence>
<keyword evidence="4" id="KW-1185">Reference proteome</keyword>
<dbReference type="GO" id="GO:0005524">
    <property type="term" value="F:ATP binding"/>
    <property type="evidence" value="ECO:0007669"/>
    <property type="project" value="InterPro"/>
</dbReference>
<evidence type="ECO:0000259" key="2">
    <source>
        <dbReference type="Pfam" id="PF13538"/>
    </source>
</evidence>
<proteinExistence type="predicted"/>
<dbReference type="Proteomes" id="UP000664859">
    <property type="component" value="Unassembled WGS sequence"/>
</dbReference>
<evidence type="ECO:0000256" key="1">
    <source>
        <dbReference type="SAM" id="MobiDB-lite"/>
    </source>
</evidence>
<keyword evidence="3" id="KW-0378">Hydrolase</keyword>
<dbReference type="AlphaFoldDB" id="A0A835YX22"/>
<gene>
    <name evidence="3" type="ORF">JKP88DRAFT_273000</name>
</gene>
<reference evidence="3" key="1">
    <citation type="submission" date="2021-02" db="EMBL/GenBank/DDBJ databases">
        <title>First Annotated Genome of the Yellow-green Alga Tribonema minus.</title>
        <authorList>
            <person name="Mahan K.M."/>
        </authorList>
    </citation>
    <scope>NUCLEOTIDE SEQUENCE</scope>
    <source>
        <strain evidence="3">UTEX B ZZ1240</strain>
    </source>
</reference>
<protein>
    <submittedName>
        <fullName evidence="3">P-loop containing nucleoside triphosphate hydrolase protein</fullName>
    </submittedName>
</protein>
<feature type="region of interest" description="Disordered" evidence="1">
    <location>
        <begin position="485"/>
        <end position="506"/>
    </location>
</feature>
<feature type="domain" description="UvrD-like helicase C-terminal" evidence="2">
    <location>
        <begin position="429"/>
        <end position="480"/>
    </location>
</feature>
<dbReference type="PANTHER" id="PTHR11070">
    <property type="entry name" value="UVRD / RECB / PCRA DNA HELICASE FAMILY MEMBER"/>
    <property type="match status" value="1"/>
</dbReference>
<dbReference type="SUPFAM" id="SSF52540">
    <property type="entry name" value="P-loop containing nucleoside triphosphate hydrolases"/>
    <property type="match status" value="1"/>
</dbReference>
<dbReference type="EMBL" id="JAFCMP010000223">
    <property type="protein sequence ID" value="KAG5183031.1"/>
    <property type="molecule type" value="Genomic_DNA"/>
</dbReference>
<dbReference type="InterPro" id="IPR027417">
    <property type="entry name" value="P-loop_NTPase"/>
</dbReference>
<dbReference type="GO" id="GO:0003677">
    <property type="term" value="F:DNA binding"/>
    <property type="evidence" value="ECO:0007669"/>
    <property type="project" value="InterPro"/>
</dbReference>
<dbReference type="OrthoDB" id="1470711at2759"/>
<comment type="caution">
    <text evidence="3">The sequence shown here is derived from an EMBL/GenBank/DDBJ whole genome shotgun (WGS) entry which is preliminary data.</text>
</comment>
<dbReference type="InterPro" id="IPR027785">
    <property type="entry name" value="UvrD-like_helicase_C"/>
</dbReference>
<feature type="compositionally biased region" description="Basic and acidic residues" evidence="1">
    <location>
        <begin position="497"/>
        <end position="506"/>
    </location>
</feature>
<dbReference type="GO" id="GO:0016787">
    <property type="term" value="F:hydrolase activity"/>
    <property type="evidence" value="ECO:0007669"/>
    <property type="project" value="UniProtKB-KW"/>
</dbReference>
<dbReference type="Gene3D" id="3.40.50.300">
    <property type="entry name" value="P-loop containing nucleotide triphosphate hydrolases"/>
    <property type="match status" value="2"/>
</dbReference>
<dbReference type="Pfam" id="PF13245">
    <property type="entry name" value="AAA_19"/>
    <property type="match status" value="1"/>
</dbReference>